<evidence type="ECO:0000313" key="1">
    <source>
        <dbReference type="EMBL" id="ANE50986.1"/>
    </source>
</evidence>
<reference evidence="1 2" key="2">
    <citation type="journal article" date="2016" name="Int. J. Syst. Evol. Microbiol.">
        <title>Flavisolibacter tropicus sp. nov., isolated from tropical soil.</title>
        <authorList>
            <person name="Lee J.J."/>
            <person name="Kang M.S."/>
            <person name="Kim G.S."/>
            <person name="Lee C.S."/>
            <person name="Lim S."/>
            <person name="Lee J."/>
            <person name="Roh S.H."/>
            <person name="Kang H."/>
            <person name="Ha J.M."/>
            <person name="Bae S."/>
            <person name="Jung H.Y."/>
            <person name="Kim M.K."/>
        </authorList>
    </citation>
    <scope>NUCLEOTIDE SEQUENCE [LARGE SCALE GENOMIC DNA]</scope>
    <source>
        <strain evidence="1 2">LCS9</strain>
    </source>
</reference>
<protein>
    <submittedName>
        <fullName evidence="1">Uncharacterized protein</fullName>
    </submittedName>
</protein>
<dbReference type="EMBL" id="CP011390">
    <property type="protein sequence ID" value="ANE50986.1"/>
    <property type="molecule type" value="Genomic_DNA"/>
</dbReference>
<organism evidence="1 2">
    <name type="scientific">Flavisolibacter tropicus</name>
    <dbReference type="NCBI Taxonomy" id="1492898"/>
    <lineage>
        <taxon>Bacteria</taxon>
        <taxon>Pseudomonadati</taxon>
        <taxon>Bacteroidota</taxon>
        <taxon>Chitinophagia</taxon>
        <taxon>Chitinophagales</taxon>
        <taxon>Chitinophagaceae</taxon>
        <taxon>Flavisolibacter</taxon>
    </lineage>
</organism>
<dbReference type="KEGG" id="fla:SY85_11205"/>
<reference evidence="2" key="1">
    <citation type="submission" date="2015-01" db="EMBL/GenBank/DDBJ databases">
        <title>Flavisolibacter sp./LCS9/ whole genome sequencing.</title>
        <authorList>
            <person name="Kim M.K."/>
            <person name="Srinivasan S."/>
            <person name="Lee J.-J."/>
        </authorList>
    </citation>
    <scope>NUCLEOTIDE SEQUENCE [LARGE SCALE GENOMIC DNA]</scope>
    <source>
        <strain evidence="2">LCS9</strain>
    </source>
</reference>
<accession>A0A172TVH5</accession>
<gene>
    <name evidence="1" type="ORF">SY85_11205</name>
</gene>
<keyword evidence="2" id="KW-1185">Reference proteome</keyword>
<sequence length="91" mass="10610">MMVAKVRKATCPPKGELRWDALFLLNLSLVKTHSKKASHWEAFLLILLGINDWFYKEERKYLSPPFAGQVASVKKRRPLWTALTFSSFWVN</sequence>
<evidence type="ECO:0000313" key="2">
    <source>
        <dbReference type="Proteomes" id="UP000077177"/>
    </source>
</evidence>
<dbReference type="AlphaFoldDB" id="A0A172TVH5"/>
<dbReference type="Proteomes" id="UP000077177">
    <property type="component" value="Chromosome"/>
</dbReference>
<name>A0A172TVH5_9BACT</name>
<proteinExistence type="predicted"/>